<feature type="region of interest" description="Disordered" evidence="1">
    <location>
        <begin position="1"/>
        <end position="28"/>
    </location>
</feature>
<accession>A0A5C5TZR4</accession>
<dbReference type="NCBIfam" id="TIGR02532">
    <property type="entry name" value="IV_pilin_GFxxxE"/>
    <property type="match status" value="1"/>
</dbReference>
<reference evidence="3 4" key="1">
    <citation type="journal article" date="2008" name="Int. J. Syst. Evol. Microbiol.">
        <title>Luteimonas marina sp. nov., isolated from seawater.</title>
        <authorList>
            <person name="Baik K.S."/>
            <person name="Park S.C."/>
            <person name="Kim M.S."/>
            <person name="Kim E.M."/>
            <person name="Park C."/>
            <person name="Chun J."/>
            <person name="Seong C.N."/>
        </authorList>
    </citation>
    <scope>NUCLEOTIDE SEQUENCE [LARGE SCALE GENOMIC DNA]</scope>
    <source>
        <strain evidence="3 4">FR1330</strain>
    </source>
</reference>
<keyword evidence="2" id="KW-0812">Transmembrane</keyword>
<keyword evidence="4" id="KW-1185">Reference proteome</keyword>
<organism evidence="3 4">
    <name type="scientific">Luteimonas marina</name>
    <dbReference type="NCBI Taxonomy" id="488485"/>
    <lineage>
        <taxon>Bacteria</taxon>
        <taxon>Pseudomonadati</taxon>
        <taxon>Pseudomonadota</taxon>
        <taxon>Gammaproteobacteria</taxon>
        <taxon>Lysobacterales</taxon>
        <taxon>Lysobacteraceae</taxon>
        <taxon>Luteimonas</taxon>
    </lineage>
</organism>
<sequence>MAAASADSASARPDGSRPGHSTPRKTEVPKLQSGLTLLEMIVVLMIAGMALALGFQSLGQWRRADTAISSMTGQARQAVLTQHWLHDSVRSLTPVEDVPFQGTDSALSGISLNPTLSSQGGATSVAWRIEQASDGTSLVLDEQGTATTMALPGVVSAHFAYYDPEGKESAQWPPPLGVADALPMSVALFMTTHTGDIRVWGTSIAGIRNPVVTLYELERD</sequence>
<keyword evidence="2" id="KW-1133">Transmembrane helix</keyword>
<dbReference type="Pfam" id="PF07963">
    <property type="entry name" value="N_methyl"/>
    <property type="match status" value="1"/>
</dbReference>
<evidence type="ECO:0000313" key="3">
    <source>
        <dbReference type="EMBL" id="TWT18640.1"/>
    </source>
</evidence>
<comment type="caution">
    <text evidence="3">The sequence shown here is derived from an EMBL/GenBank/DDBJ whole genome shotgun (WGS) entry which is preliminary data.</text>
</comment>
<evidence type="ECO:0000313" key="4">
    <source>
        <dbReference type="Proteomes" id="UP000319980"/>
    </source>
</evidence>
<evidence type="ECO:0000256" key="1">
    <source>
        <dbReference type="SAM" id="MobiDB-lite"/>
    </source>
</evidence>
<protein>
    <submittedName>
        <fullName evidence="3">Type II secretion system protein</fullName>
    </submittedName>
</protein>
<dbReference type="InterPro" id="IPR012902">
    <property type="entry name" value="N_methyl_site"/>
</dbReference>
<proteinExistence type="predicted"/>
<dbReference type="PROSITE" id="PS00409">
    <property type="entry name" value="PROKAR_NTER_METHYL"/>
    <property type="match status" value="1"/>
</dbReference>
<feature type="transmembrane region" description="Helical" evidence="2">
    <location>
        <begin position="35"/>
        <end position="55"/>
    </location>
</feature>
<dbReference type="AlphaFoldDB" id="A0A5C5TZR4"/>
<feature type="compositionally biased region" description="Low complexity" evidence="1">
    <location>
        <begin position="1"/>
        <end position="11"/>
    </location>
</feature>
<dbReference type="EMBL" id="VOHK01000006">
    <property type="protein sequence ID" value="TWT18640.1"/>
    <property type="molecule type" value="Genomic_DNA"/>
</dbReference>
<evidence type="ECO:0000256" key="2">
    <source>
        <dbReference type="SAM" id="Phobius"/>
    </source>
</evidence>
<name>A0A5C5TZR4_9GAMM</name>
<gene>
    <name evidence="3" type="ORF">FQY83_14790</name>
</gene>
<keyword evidence="2" id="KW-0472">Membrane</keyword>
<dbReference type="Proteomes" id="UP000319980">
    <property type="component" value="Unassembled WGS sequence"/>
</dbReference>